<protein>
    <submittedName>
        <fullName evidence="1">Uncharacterized protein</fullName>
    </submittedName>
</protein>
<keyword evidence="2" id="KW-1185">Reference proteome</keyword>
<sequence>MPMLEFTKQCALPQDTSAFQVEDGTIFYRTRFPPDRLYVNRNGVEIVAQLPGDCAFNAGAHGNDIYFETDRKIYKAVLSPPNAITVSYLRDQLEDEEIHPGAICSRIEDGVLYVYRLGDDPINDAMYIYTSSDDLYGANLIAIQEGSAIFEIRNANCHRPSARRLKDNAHMYRQDVLRHM</sequence>
<organism evidence="1 2">
    <name type="scientific">Pristionchus mayeri</name>
    <dbReference type="NCBI Taxonomy" id="1317129"/>
    <lineage>
        <taxon>Eukaryota</taxon>
        <taxon>Metazoa</taxon>
        <taxon>Ecdysozoa</taxon>
        <taxon>Nematoda</taxon>
        <taxon>Chromadorea</taxon>
        <taxon>Rhabditida</taxon>
        <taxon>Rhabditina</taxon>
        <taxon>Diplogasteromorpha</taxon>
        <taxon>Diplogasteroidea</taxon>
        <taxon>Neodiplogasteridae</taxon>
        <taxon>Pristionchus</taxon>
    </lineage>
</organism>
<dbReference type="Proteomes" id="UP001328107">
    <property type="component" value="Unassembled WGS sequence"/>
</dbReference>
<dbReference type="AlphaFoldDB" id="A0AAN4ZJC0"/>
<evidence type="ECO:0000313" key="2">
    <source>
        <dbReference type="Proteomes" id="UP001328107"/>
    </source>
</evidence>
<name>A0AAN4ZJC0_9BILA</name>
<dbReference type="EMBL" id="BTRK01000002">
    <property type="protein sequence ID" value="GMR39132.1"/>
    <property type="molecule type" value="Genomic_DNA"/>
</dbReference>
<gene>
    <name evidence="1" type="ORF">PMAYCL1PPCAC_09327</name>
</gene>
<comment type="caution">
    <text evidence="1">The sequence shown here is derived from an EMBL/GenBank/DDBJ whole genome shotgun (WGS) entry which is preliminary data.</text>
</comment>
<proteinExistence type="predicted"/>
<accession>A0AAN4ZJC0</accession>
<evidence type="ECO:0000313" key="1">
    <source>
        <dbReference type="EMBL" id="GMR39132.1"/>
    </source>
</evidence>
<reference evidence="2" key="1">
    <citation type="submission" date="2022-10" db="EMBL/GenBank/DDBJ databases">
        <title>Genome assembly of Pristionchus species.</title>
        <authorList>
            <person name="Yoshida K."/>
            <person name="Sommer R.J."/>
        </authorList>
    </citation>
    <scope>NUCLEOTIDE SEQUENCE [LARGE SCALE GENOMIC DNA]</scope>
    <source>
        <strain evidence="2">RS5460</strain>
    </source>
</reference>